<gene>
    <name evidence="3" type="primary">101896426</name>
    <name evidence="5" type="synonym">LOC101896426</name>
</gene>
<name>A0A1I8N7Z0_MUSDO</name>
<reference evidence="3" key="1">
    <citation type="submission" date="2020-05" db="UniProtKB">
        <authorList>
            <consortium name="EnsemblMetazoa"/>
        </authorList>
    </citation>
    <scope>IDENTIFICATION</scope>
    <source>
        <strain evidence="3">Aabys</strain>
    </source>
</reference>
<reference evidence="5" key="2">
    <citation type="submission" date="2025-04" db="UniProtKB">
        <authorList>
            <consortium name="RefSeq"/>
        </authorList>
    </citation>
    <scope>IDENTIFICATION</scope>
    <source>
        <strain evidence="5">Aabys</strain>
    </source>
</reference>
<evidence type="ECO:0000313" key="4">
    <source>
        <dbReference type="Proteomes" id="UP001652621"/>
    </source>
</evidence>
<dbReference type="RefSeq" id="XP_005191042.1">
    <property type="nucleotide sequence ID" value="XM_005190985.2"/>
</dbReference>
<feature type="domain" description="DUF243" evidence="2">
    <location>
        <begin position="49"/>
        <end position="150"/>
    </location>
</feature>
<dbReference type="EnsemblMetazoa" id="MDOA012507-RA">
    <property type="protein sequence ID" value="MDOA012507-PA"/>
    <property type="gene ID" value="MDOA012507"/>
</dbReference>
<sequence length="303" mass="31458">MRAFIVLSFVAVACAQYNYQPVSSGSDNLAGVNGGLVSPSSNLPSVAAPEIEKEFFTYTANDNDFNDAFDPQQAANNLKKGIRVIFIKGPENKGLEDAAVALAKQSGEQKTAIYVLNKQADIGDLANKLNNLNTGNNQRPEVHFVKYRTPEDAANAQRAIQEQYNGLGGNTRTVNGGVAPVLNFASQAPAASSGSSNYATAPSNSYIPPAAATPSASYIPPAAATPSASYIPPAAATPSASYIPPAAATPSASYIPPAAATPSASYIPPAASEPSSNYIPPPVPVDEPSTNYLPASILRLFRL</sequence>
<evidence type="ECO:0000256" key="1">
    <source>
        <dbReference type="SAM" id="SignalP"/>
    </source>
</evidence>
<feature type="signal peptide" evidence="1">
    <location>
        <begin position="1"/>
        <end position="15"/>
    </location>
</feature>
<dbReference type="SMART" id="SM00690">
    <property type="entry name" value="DM5"/>
    <property type="match status" value="1"/>
</dbReference>
<dbReference type="GO" id="GO:0040003">
    <property type="term" value="P:chitin-based cuticle development"/>
    <property type="evidence" value="ECO:0007669"/>
    <property type="project" value="TreeGrafter"/>
</dbReference>
<accession>A0A1I8N7Z0</accession>
<evidence type="ECO:0000259" key="2">
    <source>
        <dbReference type="SMART" id="SM00690"/>
    </source>
</evidence>
<dbReference type="GeneID" id="101896426"/>
<protein>
    <submittedName>
        <fullName evidence="5">Actin cytoskeleton-regulatory complex protein PAN1-like</fullName>
    </submittedName>
</protein>
<evidence type="ECO:0000313" key="5">
    <source>
        <dbReference type="RefSeq" id="XP_005191042.1"/>
    </source>
</evidence>
<dbReference type="GO" id="GO:0062129">
    <property type="term" value="C:chitin-based extracellular matrix"/>
    <property type="evidence" value="ECO:0007669"/>
    <property type="project" value="TreeGrafter"/>
</dbReference>
<keyword evidence="4" id="KW-1185">Reference proteome</keyword>
<dbReference type="GO" id="GO:0008010">
    <property type="term" value="F:structural constituent of chitin-based larval cuticle"/>
    <property type="evidence" value="ECO:0007669"/>
    <property type="project" value="TreeGrafter"/>
</dbReference>
<organism evidence="3">
    <name type="scientific">Musca domestica</name>
    <name type="common">House fly</name>
    <dbReference type="NCBI Taxonomy" id="7370"/>
    <lineage>
        <taxon>Eukaryota</taxon>
        <taxon>Metazoa</taxon>
        <taxon>Ecdysozoa</taxon>
        <taxon>Arthropoda</taxon>
        <taxon>Hexapoda</taxon>
        <taxon>Insecta</taxon>
        <taxon>Pterygota</taxon>
        <taxon>Neoptera</taxon>
        <taxon>Endopterygota</taxon>
        <taxon>Diptera</taxon>
        <taxon>Brachycera</taxon>
        <taxon>Muscomorpha</taxon>
        <taxon>Muscoidea</taxon>
        <taxon>Muscidae</taxon>
        <taxon>Musca</taxon>
    </lineage>
</organism>
<dbReference type="InterPro" id="IPR004145">
    <property type="entry name" value="DUF243"/>
</dbReference>
<dbReference type="PANTHER" id="PTHR31927:SF2">
    <property type="entry name" value="FI07246P-RELATED"/>
    <property type="match status" value="1"/>
</dbReference>
<proteinExistence type="predicted"/>
<feature type="chain" id="PRO_5044561349" evidence="1">
    <location>
        <begin position="16"/>
        <end position="303"/>
    </location>
</feature>
<keyword evidence="1" id="KW-0732">Signal</keyword>
<dbReference type="Pfam" id="PF03103">
    <property type="entry name" value="DUF243"/>
    <property type="match status" value="1"/>
</dbReference>
<dbReference type="KEGG" id="mde:101896426"/>
<dbReference type="VEuPathDB" id="VectorBase:MDOMA2_015987"/>
<dbReference type="PANTHER" id="PTHR31927">
    <property type="entry name" value="FI07246P-RELATED-RELATED"/>
    <property type="match status" value="1"/>
</dbReference>
<dbReference type="VEuPathDB" id="VectorBase:MDOA012507"/>
<dbReference type="Proteomes" id="UP001652621">
    <property type="component" value="Unplaced"/>
</dbReference>
<evidence type="ECO:0000313" key="3">
    <source>
        <dbReference type="EnsemblMetazoa" id="MDOA012507-PA"/>
    </source>
</evidence>
<dbReference type="AlphaFoldDB" id="A0A1I8N7Z0"/>